<protein>
    <recommendedName>
        <fullName evidence="3">Tryptophan synthase alpha chain</fullName>
    </recommendedName>
</protein>
<dbReference type="KEGG" id="llu:AKJ09_01627"/>
<dbReference type="Proteomes" id="UP000064967">
    <property type="component" value="Chromosome"/>
</dbReference>
<evidence type="ECO:0000313" key="2">
    <source>
        <dbReference type="Proteomes" id="UP000064967"/>
    </source>
</evidence>
<accession>A0A0K1PN57</accession>
<reference evidence="1 2" key="1">
    <citation type="submission" date="2015-08" db="EMBL/GenBank/DDBJ databases">
        <authorList>
            <person name="Babu N.S."/>
            <person name="Beckwith C.J."/>
            <person name="Beseler K.G."/>
            <person name="Brison A."/>
            <person name="Carone J.V."/>
            <person name="Caskin T.P."/>
            <person name="Diamond M."/>
            <person name="Durham M.E."/>
            <person name="Foxe J.M."/>
            <person name="Go M."/>
            <person name="Henderson B.A."/>
            <person name="Jones I.B."/>
            <person name="McGettigan J.A."/>
            <person name="Micheletti S.J."/>
            <person name="Nasrallah M.E."/>
            <person name="Ortiz D."/>
            <person name="Piller C.R."/>
            <person name="Privatt S.R."/>
            <person name="Schneider S.L."/>
            <person name="Sharp S."/>
            <person name="Smith T.C."/>
            <person name="Stanton J.D."/>
            <person name="Ullery H.E."/>
            <person name="Wilson R.J."/>
            <person name="Serrano M.G."/>
            <person name="Buck G."/>
            <person name="Lee V."/>
            <person name="Wang Y."/>
            <person name="Carvalho R."/>
            <person name="Voegtly L."/>
            <person name="Shi R."/>
            <person name="Duckworth R."/>
            <person name="Johnson A."/>
            <person name="Loviza R."/>
            <person name="Walstead R."/>
            <person name="Shah Z."/>
            <person name="Kiflezghi M."/>
            <person name="Wade K."/>
            <person name="Ball S.L."/>
            <person name="Bradley K.W."/>
            <person name="Asai D.J."/>
            <person name="Bowman C.A."/>
            <person name="Russell D.A."/>
            <person name="Pope W.H."/>
            <person name="Jacobs-Sera D."/>
            <person name="Hendrix R.W."/>
            <person name="Hatfull G.F."/>
        </authorList>
    </citation>
    <scope>NUCLEOTIDE SEQUENCE [LARGE SCALE GENOMIC DNA]</scope>
    <source>
        <strain evidence="1 2">DSM 27648</strain>
    </source>
</reference>
<evidence type="ECO:0008006" key="3">
    <source>
        <dbReference type="Google" id="ProtNLM"/>
    </source>
</evidence>
<gene>
    <name evidence="1" type="ORF">AKJ09_01627</name>
</gene>
<dbReference type="EMBL" id="CP012333">
    <property type="protein sequence ID" value="AKU94963.1"/>
    <property type="molecule type" value="Genomic_DNA"/>
</dbReference>
<sequence>MLGAIAATAGMAAFACGDQRSFVNLGDGVIDGGNVPAFRDPDDGGEGGAPVANVAMCIATTCTYPYATCGAGSRCSTNLSNDPMNCGSCGEECPSDFGYLNLTSRCVDGACEPSCATKLDGFSVLNFADCNKSLEDGCEVLISTDTDNCGGCGVQCAPGVRCIDGKCGCDFGMVDCQGKCIDVQDNDDNCGACGNACQTPDDAGAPPNNMYYGCRDKQCGQLKCISSFGDRWADCDANLANGCEAYIGEWQSKIDPNHCGFCGNKCGPGQLCWDANGDHVPECGCTKANETMCGSFQDLKLRCVDLLNDVENCGTCYKGCKAPKANQIAACRKGVCELDCAPGWGDCDLDPSNGCETDLASTDAHCGACGNRCDTQAGQPCIEGQCAMTECDGGGPK</sequence>
<evidence type="ECO:0000313" key="1">
    <source>
        <dbReference type="EMBL" id="AKU94963.1"/>
    </source>
</evidence>
<dbReference type="AlphaFoldDB" id="A0A0K1PN57"/>
<organism evidence="1 2">
    <name type="scientific">Labilithrix luteola</name>
    <dbReference type="NCBI Taxonomy" id="1391654"/>
    <lineage>
        <taxon>Bacteria</taxon>
        <taxon>Pseudomonadati</taxon>
        <taxon>Myxococcota</taxon>
        <taxon>Polyangia</taxon>
        <taxon>Polyangiales</taxon>
        <taxon>Labilitrichaceae</taxon>
        <taxon>Labilithrix</taxon>
    </lineage>
</organism>
<proteinExistence type="predicted"/>
<dbReference type="STRING" id="1391654.AKJ09_01627"/>
<keyword evidence="2" id="KW-1185">Reference proteome</keyword>
<name>A0A0K1PN57_9BACT</name>